<feature type="transmembrane region" description="Helical" evidence="17">
    <location>
        <begin position="74"/>
        <end position="92"/>
    </location>
</feature>
<keyword evidence="14 17" id="KW-0472">Membrane</keyword>
<comment type="caution">
    <text evidence="18">The sequence shown here is derived from an EMBL/GenBank/DDBJ whole genome shotgun (WGS) entry which is preliminary data.</text>
</comment>
<comment type="similarity">
    <text evidence="3">Belongs to the complex I NDUFC1 subunit family.</text>
</comment>
<reference evidence="18" key="1">
    <citation type="journal article" date="2022" name="bioRxiv">
        <title>Sequencing and chromosome-scale assembly of the giantPleurodeles waltlgenome.</title>
        <authorList>
            <person name="Brown T."/>
            <person name="Elewa A."/>
            <person name="Iarovenko S."/>
            <person name="Subramanian E."/>
            <person name="Araus A.J."/>
            <person name="Petzold A."/>
            <person name="Susuki M."/>
            <person name="Suzuki K.-i.T."/>
            <person name="Hayashi T."/>
            <person name="Toyoda A."/>
            <person name="Oliveira C."/>
            <person name="Osipova E."/>
            <person name="Leigh N.D."/>
            <person name="Simon A."/>
            <person name="Yun M.H."/>
        </authorList>
    </citation>
    <scope>NUCLEOTIDE SEQUENCE</scope>
    <source>
        <strain evidence="18">20211129_DDA</strain>
        <tissue evidence="18">Liver</tissue>
    </source>
</reference>
<evidence type="ECO:0000313" key="19">
    <source>
        <dbReference type="Proteomes" id="UP001066276"/>
    </source>
</evidence>
<dbReference type="GO" id="GO:0005743">
    <property type="term" value="C:mitochondrial inner membrane"/>
    <property type="evidence" value="ECO:0007669"/>
    <property type="project" value="UniProtKB-SubCell"/>
</dbReference>
<evidence type="ECO:0000256" key="6">
    <source>
        <dbReference type="ARBA" id="ARBA00022448"/>
    </source>
</evidence>
<sequence length="109" mass="12345">MSKCGASSRSGKLKPRRLPIRSTKILRTINVSNYRGSPEIPYENLGNCAVPWFRSALTRSAYTARRHDPNKPNWLRVGLALGSTAALWILLFRQHAEHVADYKRLNGIE</sequence>
<evidence type="ECO:0000256" key="4">
    <source>
        <dbReference type="ARBA" id="ARBA00011533"/>
    </source>
</evidence>
<comment type="function">
    <text evidence="1">Accessory subunit of the mitochondrial membrane respiratory chain NADH dehydrogenase (Complex I), that is believed not to be involved in catalysis. Complex I functions in the transfer of electrons from NADH to the respiratory chain. The immediate electron acceptor for the enzyme is believed to be ubiquinone.</text>
</comment>
<protein>
    <recommendedName>
        <fullName evidence="5">NADH dehydrogenase [ubiquinone] 1 subunit C1, mitochondrial</fullName>
    </recommendedName>
    <alternativeName>
        <fullName evidence="15">Complex I-KFYI</fullName>
    </alternativeName>
    <alternativeName>
        <fullName evidence="16">NADH-ubiquinone oxidoreductase KFYI subunit</fullName>
    </alternativeName>
</protein>
<keyword evidence="8 17" id="KW-0812">Transmembrane</keyword>
<evidence type="ECO:0000256" key="7">
    <source>
        <dbReference type="ARBA" id="ARBA00022660"/>
    </source>
</evidence>
<evidence type="ECO:0000256" key="16">
    <source>
        <dbReference type="ARBA" id="ARBA00032841"/>
    </source>
</evidence>
<name>A0AAV7WSZ2_PLEWA</name>
<dbReference type="PANTHER" id="PTHR17097:SF0">
    <property type="entry name" value="NADH DEHYDROGENASE [UBIQUINONE] 1 SUBUNIT C1, MITOCHONDRIAL"/>
    <property type="match status" value="1"/>
</dbReference>
<keyword evidence="9" id="KW-0999">Mitochondrion inner membrane</keyword>
<evidence type="ECO:0000256" key="5">
    <source>
        <dbReference type="ARBA" id="ARBA00016767"/>
    </source>
</evidence>
<gene>
    <name evidence="18" type="ORF">NDU88_004650</name>
</gene>
<evidence type="ECO:0000256" key="8">
    <source>
        <dbReference type="ARBA" id="ARBA00022692"/>
    </source>
</evidence>
<accession>A0AAV7WSZ2</accession>
<evidence type="ECO:0000256" key="9">
    <source>
        <dbReference type="ARBA" id="ARBA00022792"/>
    </source>
</evidence>
<evidence type="ECO:0000256" key="2">
    <source>
        <dbReference type="ARBA" id="ARBA00004434"/>
    </source>
</evidence>
<keyword evidence="11" id="KW-0249">Electron transport</keyword>
<evidence type="ECO:0000256" key="12">
    <source>
        <dbReference type="ARBA" id="ARBA00022989"/>
    </source>
</evidence>
<evidence type="ECO:0000256" key="17">
    <source>
        <dbReference type="SAM" id="Phobius"/>
    </source>
</evidence>
<evidence type="ECO:0000313" key="18">
    <source>
        <dbReference type="EMBL" id="KAJ1217055.1"/>
    </source>
</evidence>
<evidence type="ECO:0000256" key="3">
    <source>
        <dbReference type="ARBA" id="ARBA00008713"/>
    </source>
</evidence>
<comment type="subunit">
    <text evidence="4">Complex I is composed of 45 different subunits.</text>
</comment>
<dbReference type="Pfam" id="PF15088">
    <property type="entry name" value="NADH_dh_m_C1"/>
    <property type="match status" value="1"/>
</dbReference>
<keyword evidence="12 17" id="KW-1133">Transmembrane helix</keyword>
<dbReference type="PANTHER" id="PTHR17097">
    <property type="entry name" value="NADH-UBIQUINONE OXIDOREDUCTASE KFYI SUBUNIT"/>
    <property type="match status" value="1"/>
</dbReference>
<keyword evidence="6" id="KW-0813">Transport</keyword>
<evidence type="ECO:0000256" key="14">
    <source>
        <dbReference type="ARBA" id="ARBA00023136"/>
    </source>
</evidence>
<dbReference type="Proteomes" id="UP001066276">
    <property type="component" value="Chromosome 1_1"/>
</dbReference>
<evidence type="ECO:0000256" key="13">
    <source>
        <dbReference type="ARBA" id="ARBA00023128"/>
    </source>
</evidence>
<evidence type="ECO:0000256" key="1">
    <source>
        <dbReference type="ARBA" id="ARBA00003195"/>
    </source>
</evidence>
<keyword evidence="19" id="KW-1185">Reference proteome</keyword>
<keyword evidence="7" id="KW-0679">Respiratory chain</keyword>
<dbReference type="InterPro" id="IPR026192">
    <property type="entry name" value="NDUFC1"/>
</dbReference>
<evidence type="ECO:0000256" key="10">
    <source>
        <dbReference type="ARBA" id="ARBA00022946"/>
    </source>
</evidence>
<evidence type="ECO:0000256" key="15">
    <source>
        <dbReference type="ARBA" id="ARBA00030166"/>
    </source>
</evidence>
<keyword evidence="13" id="KW-0496">Mitochondrion</keyword>
<evidence type="ECO:0000256" key="11">
    <source>
        <dbReference type="ARBA" id="ARBA00022982"/>
    </source>
</evidence>
<keyword evidence="10" id="KW-0809">Transit peptide</keyword>
<dbReference type="AlphaFoldDB" id="A0AAV7WSZ2"/>
<comment type="subcellular location">
    <subcellularLocation>
        <location evidence="2">Mitochondrion inner membrane</location>
        <topology evidence="2">Single-pass membrane protein</topology>
    </subcellularLocation>
</comment>
<proteinExistence type="inferred from homology"/>
<dbReference type="GO" id="GO:0045271">
    <property type="term" value="C:respiratory chain complex I"/>
    <property type="evidence" value="ECO:0007669"/>
    <property type="project" value="InterPro"/>
</dbReference>
<organism evidence="18 19">
    <name type="scientific">Pleurodeles waltl</name>
    <name type="common">Iberian ribbed newt</name>
    <dbReference type="NCBI Taxonomy" id="8319"/>
    <lineage>
        <taxon>Eukaryota</taxon>
        <taxon>Metazoa</taxon>
        <taxon>Chordata</taxon>
        <taxon>Craniata</taxon>
        <taxon>Vertebrata</taxon>
        <taxon>Euteleostomi</taxon>
        <taxon>Amphibia</taxon>
        <taxon>Batrachia</taxon>
        <taxon>Caudata</taxon>
        <taxon>Salamandroidea</taxon>
        <taxon>Salamandridae</taxon>
        <taxon>Pleurodelinae</taxon>
        <taxon>Pleurodeles</taxon>
    </lineage>
</organism>
<dbReference type="EMBL" id="JANPWB010000001">
    <property type="protein sequence ID" value="KAJ1217055.1"/>
    <property type="molecule type" value="Genomic_DNA"/>
</dbReference>